<evidence type="ECO:0000256" key="1">
    <source>
        <dbReference type="SAM" id="MobiDB-lite"/>
    </source>
</evidence>
<dbReference type="AlphaFoldDB" id="A0A975G436"/>
<evidence type="ECO:0000313" key="4">
    <source>
        <dbReference type="Proteomes" id="UP000676409"/>
    </source>
</evidence>
<organism evidence="3 4">
    <name type="scientific">Phenylobacterium montanum</name>
    <dbReference type="NCBI Taxonomy" id="2823693"/>
    <lineage>
        <taxon>Bacteria</taxon>
        <taxon>Pseudomonadati</taxon>
        <taxon>Pseudomonadota</taxon>
        <taxon>Alphaproteobacteria</taxon>
        <taxon>Caulobacterales</taxon>
        <taxon>Caulobacteraceae</taxon>
        <taxon>Phenylobacterium</taxon>
    </lineage>
</organism>
<keyword evidence="2" id="KW-0812">Transmembrane</keyword>
<proteinExistence type="predicted"/>
<reference evidence="3" key="1">
    <citation type="submission" date="2021-04" db="EMBL/GenBank/DDBJ databases">
        <title>The complete genome sequence of Caulobacter sp. S6.</title>
        <authorList>
            <person name="Tang Y."/>
            <person name="Ouyang W."/>
            <person name="Liu Q."/>
            <person name="Huang B."/>
            <person name="Guo Z."/>
            <person name="Lei P."/>
        </authorList>
    </citation>
    <scope>NUCLEOTIDE SEQUENCE</scope>
    <source>
        <strain evidence="3">S6</strain>
    </source>
</reference>
<feature type="region of interest" description="Disordered" evidence="1">
    <location>
        <begin position="84"/>
        <end position="110"/>
    </location>
</feature>
<feature type="transmembrane region" description="Helical" evidence="2">
    <location>
        <begin position="168"/>
        <end position="195"/>
    </location>
</feature>
<evidence type="ECO:0000313" key="3">
    <source>
        <dbReference type="EMBL" id="QUD90189.1"/>
    </source>
</evidence>
<accession>A0A975G436</accession>
<protein>
    <submittedName>
        <fullName evidence="3">DUF805 domain-containing protein</fullName>
    </submittedName>
</protein>
<keyword evidence="2" id="KW-1133">Transmembrane helix</keyword>
<dbReference type="KEGG" id="caul:KCG34_10130"/>
<sequence length="259" mass="27687">MIANFLSSRSGGLRQRQLPGSGHTGRQGRVVGCREVPPGKLPFILAFKPSVKIYRILFRVVKSFPIKLAEINCGPIDMPSTSGFGRRGIASPDAPPKAAGDPGLERQSGSSTSSFIGLLFSFEGRVPRLSYWLSQIGCIIASQLVAYLCRALSEGLRQHGEGASSSLGLASLALIVMLILLGVLALAFWVSLTFVVRRWHDRGKSGAWALLGFIPIIGWMWQGIECGFLEGSLGPNRYGPSPKGITGVTFEDLGSATVA</sequence>
<feature type="region of interest" description="Disordered" evidence="1">
    <location>
        <begin position="1"/>
        <end position="31"/>
    </location>
</feature>
<dbReference type="PANTHER" id="PTHR34980:SF3">
    <property type="entry name" value="BLR8105 PROTEIN"/>
    <property type="match status" value="1"/>
</dbReference>
<gene>
    <name evidence="3" type="ORF">KCG34_10130</name>
</gene>
<dbReference type="EMBL" id="CP073078">
    <property type="protein sequence ID" value="QUD90189.1"/>
    <property type="molecule type" value="Genomic_DNA"/>
</dbReference>
<dbReference type="GO" id="GO:0005886">
    <property type="term" value="C:plasma membrane"/>
    <property type="evidence" value="ECO:0007669"/>
    <property type="project" value="TreeGrafter"/>
</dbReference>
<feature type="compositionally biased region" description="Polar residues" evidence="1">
    <location>
        <begin position="1"/>
        <end position="10"/>
    </location>
</feature>
<dbReference type="Pfam" id="PF05656">
    <property type="entry name" value="DUF805"/>
    <property type="match status" value="1"/>
</dbReference>
<keyword evidence="4" id="KW-1185">Reference proteome</keyword>
<feature type="transmembrane region" description="Helical" evidence="2">
    <location>
        <begin position="207"/>
        <end position="224"/>
    </location>
</feature>
<dbReference type="InterPro" id="IPR008523">
    <property type="entry name" value="DUF805"/>
</dbReference>
<dbReference type="PANTHER" id="PTHR34980">
    <property type="entry name" value="INNER MEMBRANE PROTEIN-RELATED-RELATED"/>
    <property type="match status" value="1"/>
</dbReference>
<evidence type="ECO:0000256" key="2">
    <source>
        <dbReference type="SAM" id="Phobius"/>
    </source>
</evidence>
<dbReference type="RefSeq" id="WP_211940240.1">
    <property type="nucleotide sequence ID" value="NZ_CP073078.1"/>
</dbReference>
<name>A0A975G436_9CAUL</name>
<dbReference type="Proteomes" id="UP000676409">
    <property type="component" value="Chromosome"/>
</dbReference>
<keyword evidence="2" id="KW-0472">Membrane</keyword>
<feature type="compositionally biased region" description="Low complexity" evidence="1">
    <location>
        <begin position="90"/>
        <end position="102"/>
    </location>
</feature>